<sequence>MIKFKSSIYINAACNDCFQCSNNIDYYRSGEPKLLGSNACVNHYNALGTGVVFYNGYSDPDNSMPGKGSGFSCFFNKHCGKLLYIDWFRNLRYHCVLSD</sequence>
<dbReference type="EMBL" id="OX365929">
    <property type="protein sequence ID" value="CAI4058002.1"/>
    <property type="molecule type" value="Genomic_DNA"/>
</dbReference>
<organism evidence="1 2">
    <name type="scientific">Saccharomyces uvarum</name>
    <name type="common">Yeast</name>
    <name type="synonym">Saccharomyces bayanus var. uvarum</name>
    <dbReference type="NCBI Taxonomy" id="230603"/>
    <lineage>
        <taxon>Eukaryota</taxon>
        <taxon>Fungi</taxon>
        <taxon>Dikarya</taxon>
        <taxon>Ascomycota</taxon>
        <taxon>Saccharomycotina</taxon>
        <taxon>Saccharomycetes</taxon>
        <taxon>Saccharomycetales</taxon>
        <taxon>Saccharomycetaceae</taxon>
        <taxon>Saccharomyces</taxon>
    </lineage>
</organism>
<evidence type="ECO:0000313" key="2">
    <source>
        <dbReference type="Proteomes" id="UP001162085"/>
    </source>
</evidence>
<gene>
    <name evidence="1" type="primary">SUVZ02G6390</name>
    <name evidence="1" type="ORF">SUVZ_02G6390</name>
</gene>
<reference evidence="1" key="1">
    <citation type="submission" date="2022-10" db="EMBL/GenBank/DDBJ databases">
        <authorList>
            <person name="Byrne P K."/>
        </authorList>
    </citation>
    <scope>NUCLEOTIDE SEQUENCE</scope>
    <source>
        <strain evidence="1">ZP964</strain>
    </source>
</reference>
<protein>
    <submittedName>
        <fullName evidence="1">Uncharacterized protein</fullName>
    </submittedName>
</protein>
<accession>A0ABN8WTR1</accession>
<evidence type="ECO:0000313" key="1">
    <source>
        <dbReference type="EMBL" id="CAI4058002.1"/>
    </source>
</evidence>
<name>A0ABN8WTR1_SACUV</name>
<dbReference type="Proteomes" id="UP001162085">
    <property type="component" value="Chromosome 2"/>
</dbReference>
<proteinExistence type="predicted"/>
<keyword evidence="2" id="KW-1185">Reference proteome</keyword>